<name>A0A061SQ06_9RHOB</name>
<protein>
    <submittedName>
        <fullName evidence="2">Uncharacterized protein</fullName>
    </submittedName>
</protein>
<evidence type="ECO:0000313" key="3">
    <source>
        <dbReference type="Proteomes" id="UP000027337"/>
    </source>
</evidence>
<sequence length="219" mass="24494">MTHDQAMIYTVVGVIAGLAVTGTIAKWRHDKAGPPVFAPGETAHPSAELREVEDTEGQPTGWTELRPAWGIRVIVPFVALVLLFTVDTTPFWNALAISNQLIKNAAFALVGVLLAYNWFMVLFVQRVTYDAQRIESCGSDFVPQSRDLTSLISIRDHGKRPVLVLAFVDQKPLYVPKYIAQRGRFMADMERIVRANRLMPTQTELRPDLEFDLDLAQSA</sequence>
<keyword evidence="1" id="KW-1133">Transmembrane helix</keyword>
<dbReference type="Proteomes" id="UP000027337">
    <property type="component" value="Unassembled WGS sequence"/>
</dbReference>
<gene>
    <name evidence="2" type="ORF">PM02_08090</name>
</gene>
<organism evidence="2 3">
    <name type="scientific">Sulfitobacter mediterraneus</name>
    <dbReference type="NCBI Taxonomy" id="83219"/>
    <lineage>
        <taxon>Bacteria</taxon>
        <taxon>Pseudomonadati</taxon>
        <taxon>Pseudomonadota</taxon>
        <taxon>Alphaproteobacteria</taxon>
        <taxon>Rhodobacterales</taxon>
        <taxon>Roseobacteraceae</taxon>
        <taxon>Sulfitobacter</taxon>
    </lineage>
</organism>
<dbReference type="eggNOG" id="ENOG5034672">
    <property type="taxonomic scope" value="Bacteria"/>
</dbReference>
<keyword evidence="1" id="KW-0472">Membrane</keyword>
<evidence type="ECO:0000256" key="1">
    <source>
        <dbReference type="SAM" id="Phobius"/>
    </source>
</evidence>
<keyword evidence="3" id="KW-1185">Reference proteome</keyword>
<feature type="transmembrane region" description="Helical" evidence="1">
    <location>
        <begin position="106"/>
        <end position="124"/>
    </location>
</feature>
<dbReference type="EMBL" id="JEMU01000005">
    <property type="protein sequence ID" value="KAJ03776.1"/>
    <property type="molecule type" value="Genomic_DNA"/>
</dbReference>
<feature type="transmembrane region" description="Helical" evidence="1">
    <location>
        <begin position="6"/>
        <end position="25"/>
    </location>
</feature>
<keyword evidence="1" id="KW-0812">Transmembrane</keyword>
<comment type="caution">
    <text evidence="2">The sequence shown here is derived from an EMBL/GenBank/DDBJ whole genome shotgun (WGS) entry which is preliminary data.</text>
</comment>
<reference evidence="2 3" key="1">
    <citation type="journal article" date="2014" name="Genome Announc.">
        <title>Draft Genome Sequences of Two Isolates of the Roseobacter Group, Sulfitobacter sp. Strains 3SOLIMAR09 and 1FIGIMAR09, from Harbors of Mallorca Island (Mediterranean Sea).</title>
        <authorList>
            <person name="Mas-Llado M."/>
            <person name="Pina-Villalonga J.M."/>
            <person name="Brunet-Galmes I."/>
            <person name="Nogales B."/>
            <person name="Bosch R."/>
        </authorList>
    </citation>
    <scope>NUCLEOTIDE SEQUENCE [LARGE SCALE GENOMIC DNA]</scope>
    <source>
        <strain evidence="2 3">1FIGIMAR09</strain>
    </source>
</reference>
<evidence type="ECO:0000313" key="2">
    <source>
        <dbReference type="EMBL" id="KAJ03776.1"/>
    </source>
</evidence>
<feature type="transmembrane region" description="Helical" evidence="1">
    <location>
        <begin position="69"/>
        <end position="86"/>
    </location>
</feature>
<dbReference type="AlphaFoldDB" id="A0A061SQ06"/>
<accession>A0A061SQ06</accession>
<proteinExistence type="predicted"/>